<reference evidence="9" key="1">
    <citation type="submission" date="2020-01" db="EMBL/GenBank/DDBJ databases">
        <title>Identification and distribution of gene clusters putatively required for synthesis of sphingolipid metabolism inhibitors in phylogenetically diverse species of the filamentous fungus Fusarium.</title>
        <authorList>
            <person name="Kim H.-S."/>
            <person name="Busman M."/>
            <person name="Brown D.W."/>
            <person name="Divon H."/>
            <person name="Uhlig S."/>
            <person name="Proctor R.H."/>
        </authorList>
    </citation>
    <scope>NUCLEOTIDE SEQUENCE</scope>
    <source>
        <strain evidence="9">NRRL 31653</strain>
    </source>
</reference>
<dbReference type="Pfam" id="PF07690">
    <property type="entry name" value="MFS_1"/>
    <property type="match status" value="1"/>
</dbReference>
<feature type="transmembrane region" description="Helical" evidence="8">
    <location>
        <begin position="232"/>
        <end position="255"/>
    </location>
</feature>
<feature type="compositionally biased region" description="Basic residues" evidence="7">
    <location>
        <begin position="555"/>
        <end position="564"/>
    </location>
</feature>
<feature type="transmembrane region" description="Helical" evidence="8">
    <location>
        <begin position="445"/>
        <end position="464"/>
    </location>
</feature>
<evidence type="ECO:0000256" key="1">
    <source>
        <dbReference type="ARBA" id="ARBA00004141"/>
    </source>
</evidence>
<accession>A0A9P5BDG9</accession>
<organism evidence="9 10">
    <name type="scientific">Fusarium agapanthi</name>
    <dbReference type="NCBI Taxonomy" id="1803897"/>
    <lineage>
        <taxon>Eukaryota</taxon>
        <taxon>Fungi</taxon>
        <taxon>Dikarya</taxon>
        <taxon>Ascomycota</taxon>
        <taxon>Pezizomycotina</taxon>
        <taxon>Sordariomycetes</taxon>
        <taxon>Hypocreomycetidae</taxon>
        <taxon>Hypocreales</taxon>
        <taxon>Nectriaceae</taxon>
        <taxon>Fusarium</taxon>
        <taxon>Fusarium fujikuroi species complex</taxon>
    </lineage>
</organism>
<evidence type="ECO:0000256" key="6">
    <source>
        <dbReference type="ARBA" id="ARBA00023180"/>
    </source>
</evidence>
<keyword evidence="6" id="KW-0325">Glycoprotein</keyword>
<keyword evidence="2" id="KW-0813">Transport</keyword>
<feature type="compositionally biased region" description="Polar residues" evidence="7">
    <location>
        <begin position="572"/>
        <end position="581"/>
    </location>
</feature>
<dbReference type="InterPro" id="IPR011701">
    <property type="entry name" value="MFS"/>
</dbReference>
<feature type="transmembrane region" description="Helical" evidence="8">
    <location>
        <begin position="169"/>
        <end position="190"/>
    </location>
</feature>
<feature type="transmembrane region" description="Helical" evidence="8">
    <location>
        <begin position="369"/>
        <end position="391"/>
    </location>
</feature>
<gene>
    <name evidence="9" type="ORF">FAGAP_3932</name>
</gene>
<dbReference type="SUPFAM" id="SSF103473">
    <property type="entry name" value="MFS general substrate transporter"/>
    <property type="match status" value="1"/>
</dbReference>
<keyword evidence="4 8" id="KW-1133">Transmembrane helix</keyword>
<dbReference type="GO" id="GO:0016020">
    <property type="term" value="C:membrane"/>
    <property type="evidence" value="ECO:0007669"/>
    <property type="project" value="UniProtKB-SubCell"/>
</dbReference>
<dbReference type="OrthoDB" id="6730379at2759"/>
<comment type="subcellular location">
    <subcellularLocation>
        <location evidence="1">Membrane</location>
        <topology evidence="1">Multi-pass membrane protein</topology>
    </subcellularLocation>
</comment>
<dbReference type="AlphaFoldDB" id="A0A9P5BDG9"/>
<sequence>MDKDLKPVTTMPTNSTVGMGELVEDTASGRKPTATLGDDEKQSEELGSPPLGIVYSSKDDARVRWKLDLILLPMMACTYVLNYMDKVALSEASIFGIKEDLPHRTSWGSNIAGHPQSSTWGTWSGNTPALLMQKLPIGRYFGVMIFLWGFTACTTAFTRDFATLCVNRVFLGVFESCMSPILTILISQYWTREEQPLRTSLWWSASAVGSFMADAITYGLSGKDHSGSKYAVWQVVYLVFGPMTMFWGIFVFFGVPASPLNAWFFSKRERDIATDRVLNNHTGIKNTEYKWNQVRECLMDPQPWILAIHAFLQCLQGGGLTSIVLTRTLGYSSRQATLMGMPSNTIHLVSVVFAGWFCTRFKNTRCYVMIATNIIVLIGAVLVDIIYVNTVPFGLGMSMLSSNIAGFTKKSTASVMMFLGYCLGQFTGPQFFITHEALQYQTAFRGFYSSVSAMIVLEIVLLYIRYQNHRRGRREVQEICNVNISRDDLDLTDWQQGSFSALALQSFNHSDGLGTTTRYVPIPMHHLRKKETLLRSTKTTLLLMSTDETDQIRTQTRRRGKRNNTPKEPSGKETSPQVQETFSVAETDASDSFEPSSLAMLDATAMPWVDGIFDSYPDQQWDLSPDAAVFSNVTDQTWVPFTEPPGQTPADFNAGSLSSSSPQTVSDRVLAQHYTQNLASKYSSKGKTWNNHTYFFNRFNSSHSFVISSLYAWTAAHLHCNGTLGSETSALEHYEKSLVALGDQLGVRLEIGGMDEELSQIWPQLITRDDNLDAVSVTLYFLAWTDLLLSRRASIKRMLSLEACLLETRGHGDQSQSVYGRMAVWFCFLDARAALFSQGDDRIIQCLGNDLGLMFAVDKSYNFLQQEYTLLYPNEERRWDEAHRPLVSPASPRRKRQKTKYFRSSSPQKPFFHTVHIYASRTYHPEDAIYAETAHAEDIIGITRRFYSKLKRPRTEAPPTKIWPIPLIMAAIEAKDPIYRDWALHLIKNCSQAGKHYANACAFVEKVHATEEGTGCRADLSQIAQDMGDDFVI</sequence>
<dbReference type="GO" id="GO:0022857">
    <property type="term" value="F:transmembrane transporter activity"/>
    <property type="evidence" value="ECO:0007669"/>
    <property type="project" value="InterPro"/>
</dbReference>
<feature type="transmembrane region" description="Helical" evidence="8">
    <location>
        <begin position="412"/>
        <end position="433"/>
    </location>
</feature>
<keyword evidence="10" id="KW-1185">Reference proteome</keyword>
<feature type="region of interest" description="Disordered" evidence="7">
    <location>
        <begin position="1"/>
        <end position="50"/>
    </location>
</feature>
<evidence type="ECO:0000256" key="2">
    <source>
        <dbReference type="ARBA" id="ARBA00022448"/>
    </source>
</evidence>
<evidence type="ECO:0000313" key="10">
    <source>
        <dbReference type="Proteomes" id="UP000737391"/>
    </source>
</evidence>
<dbReference type="Proteomes" id="UP000737391">
    <property type="component" value="Unassembled WGS sequence"/>
</dbReference>
<evidence type="ECO:0000256" key="3">
    <source>
        <dbReference type="ARBA" id="ARBA00022692"/>
    </source>
</evidence>
<evidence type="ECO:0000313" key="9">
    <source>
        <dbReference type="EMBL" id="KAF4499931.1"/>
    </source>
</evidence>
<feature type="region of interest" description="Disordered" evidence="7">
    <location>
        <begin position="545"/>
        <end position="581"/>
    </location>
</feature>
<keyword evidence="5 8" id="KW-0472">Membrane</keyword>
<evidence type="ECO:0000256" key="4">
    <source>
        <dbReference type="ARBA" id="ARBA00022989"/>
    </source>
</evidence>
<protein>
    <submittedName>
        <fullName evidence="9">DAL5-Allantoate and ureidosuccinate permease</fullName>
    </submittedName>
</protein>
<feature type="transmembrane region" description="Helical" evidence="8">
    <location>
        <begin position="337"/>
        <end position="357"/>
    </location>
</feature>
<evidence type="ECO:0000256" key="5">
    <source>
        <dbReference type="ARBA" id="ARBA00023136"/>
    </source>
</evidence>
<dbReference type="PANTHER" id="PTHR43791:SF70">
    <property type="entry name" value="MAJOR FACILITATOR SUPERFAMILY (MFS) PROFILE DOMAIN-CONTAINING PROTEIN"/>
    <property type="match status" value="1"/>
</dbReference>
<dbReference type="InterPro" id="IPR036259">
    <property type="entry name" value="MFS_trans_sf"/>
</dbReference>
<proteinExistence type="predicted"/>
<dbReference type="PANTHER" id="PTHR43791">
    <property type="entry name" value="PERMEASE-RELATED"/>
    <property type="match status" value="1"/>
</dbReference>
<comment type="caution">
    <text evidence="9">The sequence shown here is derived from an EMBL/GenBank/DDBJ whole genome shotgun (WGS) entry which is preliminary data.</text>
</comment>
<feature type="transmembrane region" description="Helical" evidence="8">
    <location>
        <begin position="137"/>
        <end position="157"/>
    </location>
</feature>
<evidence type="ECO:0000256" key="7">
    <source>
        <dbReference type="SAM" id="MobiDB-lite"/>
    </source>
</evidence>
<feature type="transmembrane region" description="Helical" evidence="8">
    <location>
        <begin position="202"/>
        <end position="220"/>
    </location>
</feature>
<keyword evidence="3 8" id="KW-0812">Transmembrane</keyword>
<evidence type="ECO:0000256" key="8">
    <source>
        <dbReference type="SAM" id="Phobius"/>
    </source>
</evidence>
<name>A0A9P5BDG9_9HYPO</name>
<dbReference type="Gene3D" id="1.20.1250.20">
    <property type="entry name" value="MFS general substrate transporter like domains"/>
    <property type="match status" value="1"/>
</dbReference>
<dbReference type="EMBL" id="LUFC02000228">
    <property type="protein sequence ID" value="KAF4499931.1"/>
    <property type="molecule type" value="Genomic_DNA"/>
</dbReference>